<dbReference type="PANTHER" id="PTHR12203">
    <property type="entry name" value="KDEL LYS-ASP-GLU-LEU CONTAINING - RELATED"/>
    <property type="match status" value="1"/>
</dbReference>
<evidence type="ECO:0000259" key="4">
    <source>
        <dbReference type="SMART" id="SM00672"/>
    </source>
</evidence>
<accession>A0AAD6ZWP3</accession>
<keyword evidence="2 5" id="KW-0808">Transferase</keyword>
<evidence type="ECO:0000256" key="3">
    <source>
        <dbReference type="SAM" id="Phobius"/>
    </source>
</evidence>
<evidence type="ECO:0000313" key="6">
    <source>
        <dbReference type="Proteomes" id="UP001218218"/>
    </source>
</evidence>
<sequence>MMNILNSVFSRVYSRVPSQNGRFRQRKFARRCLVSPLTVVIALGGIFSVFAFFFLRSGNEAPPPPPPPPRPISTGPRTPIEQLFDRQSTTLEEAVARYVLRNGRRPPRNYDQWYTFAKRHECLIDEYAQIQRDFEPFYQLAQKDRKFFAKMVNRGTKIAVTDNMGLKTFKVEKKVPSTTDGFTSNYDGGWMFLLQNISASLPDMNLVFNHRDEPRVAFDARIPNTLDEGLTVDDVAPFFNQPRPTSKFYTDEKHCLLPSGPNGFLTYANDANSFLLYSASADFTTDLYPVLSQTKIYPCFADILFPSEFHYPRAYNSPKYAYPDNVPWDEKKPVLYWRGQSTGGWIYGDNYHSFPRFRLIDVARTPAAAGLMDVAISVLYEHYCGLEGCDAERIKAEYNITGADAPREDVYRYKYVFDVDGNSFSGRYLGLLKSGSLVFKSTIFAEYFDDWLQPFVHYIPVLPDLSDLVERIEWARAHDAEARRIQQAGQEFVERVLTDAQNDCYFFLVLLEWARLQSGGR</sequence>
<proteinExistence type="inferred from homology"/>
<evidence type="ECO:0000256" key="2">
    <source>
        <dbReference type="ARBA" id="ARBA00022679"/>
    </source>
</evidence>
<keyword evidence="3" id="KW-0812">Transmembrane</keyword>
<comment type="similarity">
    <text evidence="1">Belongs to the glycosyltransferase 90 family.</text>
</comment>
<dbReference type="SMART" id="SM00672">
    <property type="entry name" value="CAP10"/>
    <property type="match status" value="1"/>
</dbReference>
<protein>
    <submittedName>
        <fullName evidence="5">Glycosyl transferase family 90-domain-containing protein</fullName>
    </submittedName>
</protein>
<dbReference type="AlphaFoldDB" id="A0AAD6ZWP3"/>
<dbReference type="Pfam" id="PF05686">
    <property type="entry name" value="Glyco_transf_90"/>
    <property type="match status" value="1"/>
</dbReference>
<keyword evidence="3" id="KW-0472">Membrane</keyword>
<gene>
    <name evidence="5" type="ORF">DFH08DRAFT_874699</name>
</gene>
<keyword evidence="3" id="KW-1133">Transmembrane helix</keyword>
<evidence type="ECO:0000256" key="1">
    <source>
        <dbReference type="ARBA" id="ARBA00010118"/>
    </source>
</evidence>
<reference evidence="5" key="1">
    <citation type="submission" date="2023-03" db="EMBL/GenBank/DDBJ databases">
        <title>Massive genome expansion in bonnet fungi (Mycena s.s.) driven by repeated elements and novel gene families across ecological guilds.</title>
        <authorList>
            <consortium name="Lawrence Berkeley National Laboratory"/>
            <person name="Harder C.B."/>
            <person name="Miyauchi S."/>
            <person name="Viragh M."/>
            <person name="Kuo A."/>
            <person name="Thoen E."/>
            <person name="Andreopoulos B."/>
            <person name="Lu D."/>
            <person name="Skrede I."/>
            <person name="Drula E."/>
            <person name="Henrissat B."/>
            <person name="Morin E."/>
            <person name="Kohler A."/>
            <person name="Barry K."/>
            <person name="LaButti K."/>
            <person name="Morin E."/>
            <person name="Salamov A."/>
            <person name="Lipzen A."/>
            <person name="Mereny Z."/>
            <person name="Hegedus B."/>
            <person name="Baldrian P."/>
            <person name="Stursova M."/>
            <person name="Weitz H."/>
            <person name="Taylor A."/>
            <person name="Grigoriev I.V."/>
            <person name="Nagy L.G."/>
            <person name="Martin F."/>
            <person name="Kauserud H."/>
        </authorList>
    </citation>
    <scope>NUCLEOTIDE SEQUENCE</scope>
    <source>
        <strain evidence="5">CBHHK002</strain>
    </source>
</reference>
<comment type="caution">
    <text evidence="5">The sequence shown here is derived from an EMBL/GenBank/DDBJ whole genome shotgun (WGS) entry which is preliminary data.</text>
</comment>
<dbReference type="InterPro" id="IPR006598">
    <property type="entry name" value="CAP10"/>
</dbReference>
<keyword evidence="6" id="KW-1185">Reference proteome</keyword>
<dbReference type="EMBL" id="JARIHO010000025">
    <property type="protein sequence ID" value="KAJ7342659.1"/>
    <property type="molecule type" value="Genomic_DNA"/>
</dbReference>
<organism evidence="5 6">
    <name type="scientific">Mycena albidolilacea</name>
    <dbReference type="NCBI Taxonomy" id="1033008"/>
    <lineage>
        <taxon>Eukaryota</taxon>
        <taxon>Fungi</taxon>
        <taxon>Dikarya</taxon>
        <taxon>Basidiomycota</taxon>
        <taxon>Agaricomycotina</taxon>
        <taxon>Agaricomycetes</taxon>
        <taxon>Agaricomycetidae</taxon>
        <taxon>Agaricales</taxon>
        <taxon>Marasmiineae</taxon>
        <taxon>Mycenaceae</taxon>
        <taxon>Mycena</taxon>
    </lineage>
</organism>
<dbReference type="InterPro" id="IPR051091">
    <property type="entry name" value="O-Glucosyltr/Glycosyltrsf_90"/>
</dbReference>
<dbReference type="PANTHER" id="PTHR12203:SF35">
    <property type="entry name" value="PROTEIN O-GLUCOSYLTRANSFERASE 1"/>
    <property type="match status" value="1"/>
</dbReference>
<name>A0AAD6ZWP3_9AGAR</name>
<evidence type="ECO:0000313" key="5">
    <source>
        <dbReference type="EMBL" id="KAJ7342659.1"/>
    </source>
</evidence>
<feature type="transmembrane region" description="Helical" evidence="3">
    <location>
        <begin position="32"/>
        <end position="55"/>
    </location>
</feature>
<feature type="domain" description="Glycosyl transferase CAP10" evidence="4">
    <location>
        <begin position="279"/>
        <end position="520"/>
    </location>
</feature>
<dbReference type="GO" id="GO:0016740">
    <property type="term" value="F:transferase activity"/>
    <property type="evidence" value="ECO:0007669"/>
    <property type="project" value="UniProtKB-KW"/>
</dbReference>
<dbReference type="Proteomes" id="UP001218218">
    <property type="component" value="Unassembled WGS sequence"/>
</dbReference>